<feature type="compositionally biased region" description="Polar residues" evidence="1">
    <location>
        <begin position="75"/>
        <end position="105"/>
    </location>
</feature>
<dbReference type="Pfam" id="PF00685">
    <property type="entry name" value="Sulfotransfer_1"/>
    <property type="match status" value="1"/>
</dbReference>
<dbReference type="GO" id="GO:0008146">
    <property type="term" value="F:sulfotransferase activity"/>
    <property type="evidence" value="ECO:0007669"/>
    <property type="project" value="InterPro"/>
</dbReference>
<feature type="region of interest" description="Disordered" evidence="1">
    <location>
        <begin position="72"/>
        <end position="105"/>
    </location>
</feature>
<dbReference type="Proteomes" id="UP000619079">
    <property type="component" value="Unassembled WGS sequence"/>
</dbReference>
<name>A0A8J7ILE3_9RHOB</name>
<sequence length="105" mass="11662">MERRVEREALLALLGTERVRGYRGTVTDTDAWSWFARRPDDIFVVTPPKCGTIWMLSIVMMLIHRRAMPDGHSTHLGSTTCSPRTSVRASAAFSSGRSPTAAQTI</sequence>
<dbReference type="AlphaFoldDB" id="A0A8J7ILE3"/>
<dbReference type="Gene3D" id="3.40.50.300">
    <property type="entry name" value="P-loop containing nucleotide triphosphate hydrolases"/>
    <property type="match status" value="1"/>
</dbReference>
<protein>
    <submittedName>
        <fullName evidence="3">Sulfotransferase domain-containing protein</fullName>
    </submittedName>
</protein>
<dbReference type="InterPro" id="IPR000863">
    <property type="entry name" value="Sulfotransferase_dom"/>
</dbReference>
<feature type="domain" description="Sulfotransferase" evidence="2">
    <location>
        <begin position="39"/>
        <end position="83"/>
    </location>
</feature>
<reference evidence="3" key="1">
    <citation type="submission" date="2020-12" db="EMBL/GenBank/DDBJ databases">
        <title>Sedimentitalea sp. nov., isolated from sand in Incheon.</title>
        <authorList>
            <person name="Kim W."/>
        </authorList>
    </citation>
    <scope>NUCLEOTIDE SEQUENCE</scope>
    <source>
        <strain evidence="3">CAU 1593</strain>
    </source>
</reference>
<evidence type="ECO:0000259" key="2">
    <source>
        <dbReference type="Pfam" id="PF00685"/>
    </source>
</evidence>
<evidence type="ECO:0000313" key="3">
    <source>
        <dbReference type="EMBL" id="MBJ6372573.1"/>
    </source>
</evidence>
<organism evidence="3 4">
    <name type="scientific">Sedimentitalea arenosa</name>
    <dbReference type="NCBI Taxonomy" id="2798803"/>
    <lineage>
        <taxon>Bacteria</taxon>
        <taxon>Pseudomonadati</taxon>
        <taxon>Pseudomonadota</taxon>
        <taxon>Alphaproteobacteria</taxon>
        <taxon>Rhodobacterales</taxon>
        <taxon>Paracoccaceae</taxon>
        <taxon>Sedimentitalea</taxon>
    </lineage>
</organism>
<evidence type="ECO:0000313" key="4">
    <source>
        <dbReference type="Proteomes" id="UP000619079"/>
    </source>
</evidence>
<proteinExistence type="predicted"/>
<dbReference type="InterPro" id="IPR027417">
    <property type="entry name" value="P-loop_NTPase"/>
</dbReference>
<accession>A0A8J7ILE3</accession>
<dbReference type="SUPFAM" id="SSF52540">
    <property type="entry name" value="P-loop containing nucleoside triphosphate hydrolases"/>
    <property type="match status" value="1"/>
</dbReference>
<gene>
    <name evidence="3" type="ORF">JF290_13645</name>
</gene>
<keyword evidence="4" id="KW-1185">Reference proteome</keyword>
<dbReference type="EMBL" id="JAELVR010000009">
    <property type="protein sequence ID" value="MBJ6372573.1"/>
    <property type="molecule type" value="Genomic_DNA"/>
</dbReference>
<evidence type="ECO:0000256" key="1">
    <source>
        <dbReference type="SAM" id="MobiDB-lite"/>
    </source>
</evidence>
<comment type="caution">
    <text evidence="3">The sequence shown here is derived from an EMBL/GenBank/DDBJ whole genome shotgun (WGS) entry which is preliminary data.</text>
</comment>